<organism evidence="5 6">
    <name type="scientific">Plasmodiophora brassicae</name>
    <name type="common">Clubroot disease agent</name>
    <dbReference type="NCBI Taxonomy" id="37360"/>
    <lineage>
        <taxon>Eukaryota</taxon>
        <taxon>Sar</taxon>
        <taxon>Rhizaria</taxon>
        <taxon>Endomyxa</taxon>
        <taxon>Phytomyxea</taxon>
        <taxon>Plasmodiophorida</taxon>
        <taxon>Plasmodiophoridae</taxon>
        <taxon>Plasmodiophora</taxon>
    </lineage>
</organism>
<feature type="domain" description="CCT" evidence="4">
    <location>
        <begin position="143"/>
        <end position="186"/>
    </location>
</feature>
<evidence type="ECO:0000313" key="5">
    <source>
        <dbReference type="EMBL" id="SPR01161.1"/>
    </source>
</evidence>
<dbReference type="EMBL" id="OVEO01000016">
    <property type="protein sequence ID" value="SPR01161.1"/>
    <property type="molecule type" value="Genomic_DNA"/>
</dbReference>
<gene>
    <name evidence="5" type="ORF">PLBR_LOCUS8376</name>
</gene>
<sequence length="244" mass="26055">MNGVLRTTRPPADAADLFCIGLDTLFIPNDINDTPAFNIVFDDVPGTGDSDVVADRDVDQAVDATLTAGDMPSFPSVPSLECSTHRAGESPLLTAVSSPTMGEQQPDVRRPTPPARRPKRPHAPPAARAPGPFDWSFVTDPDRRAKIERWKRKRDRIRMGLSTKHVYDVRVQHAINRPRTGGRFMAAPKKPAEATPSGSGVVPASSGSAPVPPQTSPGGAAKRPRIKVEAVAAAEDPGHGLDQK</sequence>
<dbReference type="InterPro" id="IPR010402">
    <property type="entry name" value="CCT_domain"/>
</dbReference>
<accession>A0A3P3YLT9</accession>
<evidence type="ECO:0000259" key="4">
    <source>
        <dbReference type="Pfam" id="PF06203"/>
    </source>
</evidence>
<reference evidence="5 6" key="1">
    <citation type="submission" date="2018-03" db="EMBL/GenBank/DDBJ databases">
        <authorList>
            <person name="Fogelqvist J."/>
        </authorList>
    </citation>
    <scope>NUCLEOTIDE SEQUENCE [LARGE SCALE GENOMIC DNA]</scope>
</reference>
<name>A0A3P3YLT9_PLABS</name>
<feature type="region of interest" description="Disordered" evidence="3">
    <location>
        <begin position="181"/>
        <end position="244"/>
    </location>
</feature>
<proteinExistence type="predicted"/>
<feature type="region of interest" description="Disordered" evidence="3">
    <location>
        <begin position="94"/>
        <end position="137"/>
    </location>
</feature>
<dbReference type="Proteomes" id="UP000290189">
    <property type="component" value="Unassembled WGS sequence"/>
</dbReference>
<evidence type="ECO:0000256" key="3">
    <source>
        <dbReference type="SAM" id="MobiDB-lite"/>
    </source>
</evidence>
<dbReference type="GO" id="GO:0005634">
    <property type="term" value="C:nucleus"/>
    <property type="evidence" value="ECO:0007669"/>
    <property type="project" value="UniProtKB-SubCell"/>
</dbReference>
<feature type="compositionally biased region" description="Low complexity" evidence="3">
    <location>
        <begin position="196"/>
        <end position="209"/>
    </location>
</feature>
<evidence type="ECO:0000256" key="1">
    <source>
        <dbReference type="ARBA" id="ARBA00004123"/>
    </source>
</evidence>
<dbReference type="AlphaFoldDB" id="A0A3P3YLT9"/>
<keyword evidence="5" id="KW-0496">Mitochondrion</keyword>
<protein>
    <recommendedName>
        <fullName evidence="4">CCT domain-containing protein</fullName>
    </recommendedName>
</protein>
<dbReference type="Pfam" id="PF06203">
    <property type="entry name" value="CCT"/>
    <property type="match status" value="1"/>
</dbReference>
<evidence type="ECO:0000256" key="2">
    <source>
        <dbReference type="ARBA" id="ARBA00023242"/>
    </source>
</evidence>
<geneLocation type="mitochondrion" evidence="5"/>
<comment type="subcellular location">
    <subcellularLocation>
        <location evidence="1">Nucleus</location>
    </subcellularLocation>
</comment>
<evidence type="ECO:0000313" key="6">
    <source>
        <dbReference type="Proteomes" id="UP000290189"/>
    </source>
</evidence>
<keyword evidence="2" id="KW-0539">Nucleus</keyword>